<reference evidence="2 3" key="1">
    <citation type="submission" date="2019-05" db="EMBL/GenBank/DDBJ databases">
        <title>Another draft genome of Portunus trituberculatus and its Hox gene families provides insights of decapod evolution.</title>
        <authorList>
            <person name="Jeong J.-H."/>
            <person name="Song I."/>
            <person name="Kim S."/>
            <person name="Choi T."/>
            <person name="Kim D."/>
            <person name="Ryu S."/>
            <person name="Kim W."/>
        </authorList>
    </citation>
    <scope>NUCLEOTIDE SEQUENCE [LARGE SCALE GENOMIC DNA]</scope>
    <source>
        <tissue evidence="2">Muscle</tissue>
    </source>
</reference>
<dbReference type="AlphaFoldDB" id="A0A5B7CMK5"/>
<accession>A0A5B7CMK5</accession>
<evidence type="ECO:0000256" key="1">
    <source>
        <dbReference type="SAM" id="MobiDB-lite"/>
    </source>
</evidence>
<name>A0A5B7CMK5_PORTR</name>
<dbReference type="EMBL" id="VSRR010000095">
    <property type="protein sequence ID" value="MPC09964.1"/>
    <property type="molecule type" value="Genomic_DNA"/>
</dbReference>
<feature type="region of interest" description="Disordered" evidence="1">
    <location>
        <begin position="22"/>
        <end position="53"/>
    </location>
</feature>
<feature type="region of interest" description="Disordered" evidence="1">
    <location>
        <begin position="74"/>
        <end position="120"/>
    </location>
</feature>
<sequence>MNHQDAHGDEGKAYIRAQGAAFRHHRTAVPHHSTTRKEAQGPNTRLSSPLVPLPSPLPRWLDFLPCPSSAADRTCHADHQIRERQKGIDRRKQPTYSTTSTTTTTTATTTTTTTTTSTTT</sequence>
<feature type="compositionally biased region" description="Basic and acidic residues" evidence="1">
    <location>
        <begin position="74"/>
        <end position="92"/>
    </location>
</feature>
<dbReference type="Proteomes" id="UP000324222">
    <property type="component" value="Unassembled WGS sequence"/>
</dbReference>
<proteinExistence type="predicted"/>
<keyword evidence="3" id="KW-1185">Reference proteome</keyword>
<evidence type="ECO:0000313" key="2">
    <source>
        <dbReference type="EMBL" id="MPC09964.1"/>
    </source>
</evidence>
<gene>
    <name evidence="2" type="ORF">E2C01_002585</name>
</gene>
<feature type="compositionally biased region" description="Low complexity" evidence="1">
    <location>
        <begin position="95"/>
        <end position="120"/>
    </location>
</feature>
<protein>
    <submittedName>
        <fullName evidence="2">Uncharacterized protein</fullName>
    </submittedName>
</protein>
<evidence type="ECO:0000313" key="3">
    <source>
        <dbReference type="Proteomes" id="UP000324222"/>
    </source>
</evidence>
<comment type="caution">
    <text evidence="2">The sequence shown here is derived from an EMBL/GenBank/DDBJ whole genome shotgun (WGS) entry which is preliminary data.</text>
</comment>
<organism evidence="2 3">
    <name type="scientific">Portunus trituberculatus</name>
    <name type="common">Swimming crab</name>
    <name type="synonym">Neptunus trituberculatus</name>
    <dbReference type="NCBI Taxonomy" id="210409"/>
    <lineage>
        <taxon>Eukaryota</taxon>
        <taxon>Metazoa</taxon>
        <taxon>Ecdysozoa</taxon>
        <taxon>Arthropoda</taxon>
        <taxon>Crustacea</taxon>
        <taxon>Multicrustacea</taxon>
        <taxon>Malacostraca</taxon>
        <taxon>Eumalacostraca</taxon>
        <taxon>Eucarida</taxon>
        <taxon>Decapoda</taxon>
        <taxon>Pleocyemata</taxon>
        <taxon>Brachyura</taxon>
        <taxon>Eubrachyura</taxon>
        <taxon>Portunoidea</taxon>
        <taxon>Portunidae</taxon>
        <taxon>Portuninae</taxon>
        <taxon>Portunus</taxon>
    </lineage>
</organism>